<accession>A0AAD9N1J0</accession>
<gene>
    <name evidence="10" type="ORF">LSH36_341g01011</name>
</gene>
<feature type="compositionally biased region" description="Low complexity" evidence="8">
    <location>
        <begin position="371"/>
        <end position="380"/>
    </location>
</feature>
<protein>
    <recommendedName>
        <fullName evidence="9">KASH domain-containing protein</fullName>
    </recommendedName>
</protein>
<dbReference type="Proteomes" id="UP001208570">
    <property type="component" value="Unassembled WGS sequence"/>
</dbReference>
<evidence type="ECO:0000256" key="6">
    <source>
        <dbReference type="ARBA" id="ARBA00023242"/>
    </source>
</evidence>
<evidence type="ECO:0000256" key="5">
    <source>
        <dbReference type="ARBA" id="ARBA00023136"/>
    </source>
</evidence>
<feature type="region of interest" description="Disordered" evidence="8">
    <location>
        <begin position="655"/>
        <end position="693"/>
    </location>
</feature>
<proteinExistence type="inferred from homology"/>
<keyword evidence="11" id="KW-1185">Reference proteome</keyword>
<evidence type="ECO:0000313" key="10">
    <source>
        <dbReference type="EMBL" id="KAK2152033.1"/>
    </source>
</evidence>
<evidence type="ECO:0000256" key="7">
    <source>
        <dbReference type="PROSITE-ProRule" id="PRU00385"/>
    </source>
</evidence>
<dbReference type="PROSITE" id="PS51049">
    <property type="entry name" value="KASH"/>
    <property type="match status" value="1"/>
</dbReference>
<evidence type="ECO:0000313" key="11">
    <source>
        <dbReference type="Proteomes" id="UP001208570"/>
    </source>
</evidence>
<evidence type="ECO:0000256" key="4">
    <source>
        <dbReference type="ARBA" id="ARBA00022989"/>
    </source>
</evidence>
<evidence type="ECO:0000256" key="2">
    <source>
        <dbReference type="ARBA" id="ARBA00008619"/>
    </source>
</evidence>
<feature type="region of interest" description="Disordered" evidence="8">
    <location>
        <begin position="83"/>
        <end position="120"/>
    </location>
</feature>
<feature type="compositionally biased region" description="Polar residues" evidence="8">
    <location>
        <begin position="351"/>
        <end position="370"/>
    </location>
</feature>
<name>A0AAD9N1J0_9ANNE</name>
<evidence type="ECO:0000259" key="9">
    <source>
        <dbReference type="PROSITE" id="PS51049"/>
    </source>
</evidence>
<reference evidence="10" key="1">
    <citation type="journal article" date="2023" name="Mol. Biol. Evol.">
        <title>Third-Generation Sequencing Reveals the Adaptive Role of the Epigenome in Three Deep-Sea Polychaetes.</title>
        <authorList>
            <person name="Perez M."/>
            <person name="Aroh O."/>
            <person name="Sun Y."/>
            <person name="Lan Y."/>
            <person name="Juniper S.K."/>
            <person name="Young C.R."/>
            <person name="Angers B."/>
            <person name="Qian P.Y."/>
        </authorList>
    </citation>
    <scope>NUCLEOTIDE SEQUENCE</scope>
    <source>
        <strain evidence="10">P08H-3</strain>
    </source>
</reference>
<dbReference type="EMBL" id="JAODUP010000341">
    <property type="protein sequence ID" value="KAK2152033.1"/>
    <property type="molecule type" value="Genomic_DNA"/>
</dbReference>
<keyword evidence="4" id="KW-1133">Transmembrane helix</keyword>
<dbReference type="SMART" id="SM01249">
    <property type="entry name" value="KASH"/>
    <property type="match status" value="1"/>
</dbReference>
<keyword evidence="3 7" id="KW-0812">Transmembrane</keyword>
<keyword evidence="5 7" id="KW-0472">Membrane</keyword>
<feature type="region of interest" description="Disordered" evidence="8">
    <location>
        <begin position="349"/>
        <end position="400"/>
    </location>
</feature>
<feature type="region of interest" description="Disordered" evidence="8">
    <location>
        <begin position="245"/>
        <end position="264"/>
    </location>
</feature>
<evidence type="ECO:0000256" key="3">
    <source>
        <dbReference type="ARBA" id="ARBA00022692"/>
    </source>
</evidence>
<feature type="region of interest" description="Disordered" evidence="8">
    <location>
        <begin position="1"/>
        <end position="49"/>
    </location>
</feature>
<feature type="region of interest" description="Disordered" evidence="8">
    <location>
        <begin position="534"/>
        <end position="553"/>
    </location>
</feature>
<organism evidence="10 11">
    <name type="scientific">Paralvinella palmiformis</name>
    <dbReference type="NCBI Taxonomy" id="53620"/>
    <lineage>
        <taxon>Eukaryota</taxon>
        <taxon>Metazoa</taxon>
        <taxon>Spiralia</taxon>
        <taxon>Lophotrochozoa</taxon>
        <taxon>Annelida</taxon>
        <taxon>Polychaeta</taxon>
        <taxon>Sedentaria</taxon>
        <taxon>Canalipalpata</taxon>
        <taxon>Terebellida</taxon>
        <taxon>Terebelliformia</taxon>
        <taxon>Alvinellidae</taxon>
        <taxon>Paralvinella</taxon>
    </lineage>
</organism>
<feature type="topological domain" description="Perinuclear space" evidence="7">
    <location>
        <begin position="1069"/>
        <end position="1094"/>
    </location>
</feature>
<dbReference type="AlphaFoldDB" id="A0AAD9N1J0"/>
<feature type="topological domain" description="Cytoplasmic" evidence="7">
    <location>
        <begin position="1"/>
        <end position="1047"/>
    </location>
</feature>
<sequence length="1094" mass="122115">MRAAQESTDMPRGSPAQVGHKPLSMRLENNDFGYSSESYSNEEPESQRHREINGNVIGDQSHSSCSNKENVQNANLRVSEVRAPESTWRHSMTSAYDTSSNCSDANNSADDPEHRRQHHHDIPTSLLEELITPEKVTALLSTTNQNFYQMTTIETDSEATSTAERHVIIEESRSGAATDADSELSKSLELPFDSTPIRYFTDSEQGSTSIRSSAKTHLDAVFEKIEPIESPVGSPGQVVPLARCPSDSDQSMDEDFGQHQSDSGESNALFEMEGLNGCKNVKHQVASDCSDGGLRFHDDVINPADSVSRMLLQASLLAQESFRAPRTIRSCNSGEKRCRYKQHNSDAKDSVLSQSLTSTEGSVLNTHSTCEASSEGTSESSESDEEFSSTSSGSEAEDAPYGGAFEEVSRSVDVTLCASHNSSFSSPRRVVSVSDGHMPLLRHTQGKSRLLDMSSATKLENLKYSVSDGAIHNLKTYHDEPKLRRTTSAMPFYPIQKQPTPRHVRRRRLRKVHSRDYGSEFGLGPAKLMYSRSLPTSRMHSSRSHSRSLSPASLSCVHIGDGSSGAKREYVLDGTTVSSGDGEHVVPSVKLGTETDDDAVHQSLTSAAEFSENAWDNLHHIYPCISSDPGEEKLDASELQKDWDLQNSCPVELLAPPEDEEKNCTTSHPSGDKSKNRNKEKRSTISRLSTAQSYVDDSDSDLEDILYVIEESCKAIKFTENTLKKFRKDNMETGIFIDPSEYDGPLETCKEHIVCLEDIRNALSAKTGPETDLEEVQEITEMIMKWNALWHLAGERQKQSKYLANIYEKLVSVKSSLQDVNDELKKSHFSNIHDLKQSINLLQEHKMELSYHYQQNIPKLLESLTDFENLYPDLKMARVTARTSELQNVLLSWYDFGETQRELEYLLTKEKCQLSCLEGTEQIITQLFSLEDLNCTIHDLQALDSEMSRYERKLEALHAAQQEITKVHISQDLGHIVDELEKLFTLLRTRCRSMAGKIQQKLQKVDKQTQAALAVDCAIDARLSRIAEKETLLTGSSGISLLWRLMKVALPVQLAIVIGFCLLCLYDPAYCESISNFNLIFSPHLSYVDGPPPM</sequence>
<dbReference type="Pfam" id="PF10541">
    <property type="entry name" value="KASH"/>
    <property type="match status" value="1"/>
</dbReference>
<comment type="similarity">
    <text evidence="2">Belongs to the nesprin family.</text>
</comment>
<keyword evidence="6" id="KW-0539">Nucleus</keyword>
<evidence type="ECO:0000256" key="1">
    <source>
        <dbReference type="ARBA" id="ARBA00004126"/>
    </source>
</evidence>
<evidence type="ECO:0000256" key="8">
    <source>
        <dbReference type="SAM" id="MobiDB-lite"/>
    </source>
</evidence>
<feature type="compositionally biased region" description="Low complexity" evidence="8">
    <location>
        <begin position="97"/>
        <end position="109"/>
    </location>
</feature>
<comment type="caution">
    <text evidence="10">The sequence shown here is derived from an EMBL/GenBank/DDBJ whole genome shotgun (WGS) entry which is preliminary data.</text>
</comment>
<dbReference type="GO" id="GO:0031965">
    <property type="term" value="C:nuclear membrane"/>
    <property type="evidence" value="ECO:0007669"/>
    <property type="project" value="UniProtKB-SubCell"/>
</dbReference>
<comment type="subcellular location">
    <subcellularLocation>
        <location evidence="1">Nucleus membrane</location>
    </subcellularLocation>
</comment>
<feature type="compositionally biased region" description="Basic and acidic residues" evidence="8">
    <location>
        <begin position="670"/>
        <end position="683"/>
    </location>
</feature>
<dbReference type="InterPro" id="IPR012315">
    <property type="entry name" value="KASH"/>
</dbReference>
<feature type="domain" description="KASH" evidence="9">
    <location>
        <begin position="1039"/>
        <end position="1094"/>
    </location>
</feature>